<accession>A0ACC3BTQ8</accession>
<dbReference type="EMBL" id="CM020618">
    <property type="protein sequence ID" value="KAK1861247.1"/>
    <property type="molecule type" value="Genomic_DNA"/>
</dbReference>
<dbReference type="Proteomes" id="UP000798662">
    <property type="component" value="Chromosome 1"/>
</dbReference>
<keyword evidence="2" id="KW-1185">Reference proteome</keyword>
<gene>
    <name evidence="1" type="ORF">I4F81_003831</name>
</gene>
<comment type="caution">
    <text evidence="1">The sequence shown here is derived from an EMBL/GenBank/DDBJ whole genome shotgun (WGS) entry which is preliminary data.</text>
</comment>
<reference evidence="1" key="1">
    <citation type="submission" date="2019-11" db="EMBL/GenBank/DDBJ databases">
        <title>Nori genome reveals adaptations in red seaweeds to the harsh intertidal environment.</title>
        <authorList>
            <person name="Wang D."/>
            <person name="Mao Y."/>
        </authorList>
    </citation>
    <scope>NUCLEOTIDE SEQUENCE</scope>
    <source>
        <tissue evidence="1">Gametophyte</tissue>
    </source>
</reference>
<sequence length="208" mass="21275">MVAYNPPGTLADVHAYVTGVTAAATQAPSTLRLHVTHANMAGTTFAERFVLTDAAYAARPDSVRAVKARMRAAEAAAAAAAGREPPPADGAWSATRAARDRRLAAAGGVDMEPVTGVAVGDRVEVAPGGKRGVVAWVGADVGGGVPPGWWVGVTYDEPVGRNDGRVGGVRLWSCEAGHGGLVRARNVAVGDFPPRDDLEGSDLGDDEV</sequence>
<proteinExistence type="predicted"/>
<name>A0ACC3BTQ8_PYRYE</name>
<protein>
    <submittedName>
        <fullName evidence="1">Uncharacterized protein</fullName>
    </submittedName>
</protein>
<evidence type="ECO:0000313" key="1">
    <source>
        <dbReference type="EMBL" id="KAK1861247.1"/>
    </source>
</evidence>
<evidence type="ECO:0000313" key="2">
    <source>
        <dbReference type="Proteomes" id="UP000798662"/>
    </source>
</evidence>
<organism evidence="1 2">
    <name type="scientific">Pyropia yezoensis</name>
    <name type="common">Susabi-nori</name>
    <name type="synonym">Porphyra yezoensis</name>
    <dbReference type="NCBI Taxonomy" id="2788"/>
    <lineage>
        <taxon>Eukaryota</taxon>
        <taxon>Rhodophyta</taxon>
        <taxon>Bangiophyceae</taxon>
        <taxon>Bangiales</taxon>
        <taxon>Bangiaceae</taxon>
        <taxon>Pyropia</taxon>
    </lineage>
</organism>